<proteinExistence type="predicted"/>
<gene>
    <name evidence="1" type="ORF">H3V42_32725</name>
</gene>
<protein>
    <submittedName>
        <fullName evidence="1">Uncharacterized protein</fullName>
    </submittedName>
</protein>
<dbReference type="AlphaFoldDB" id="A0A9X7UH96"/>
<dbReference type="Proteomes" id="UP000515377">
    <property type="component" value="Plasmid pSYA3-1"/>
</dbReference>
<evidence type="ECO:0000313" key="2">
    <source>
        <dbReference type="Proteomes" id="UP000515377"/>
    </source>
</evidence>
<dbReference type="EMBL" id="CP060124">
    <property type="protein sequence ID" value="QNG49619.1"/>
    <property type="molecule type" value="Genomic_DNA"/>
</dbReference>
<geneLocation type="plasmid" evidence="1 2">
    <name>pSYA3-1</name>
</geneLocation>
<name>A0A9X7UH96_SPHYA</name>
<keyword evidence="1" id="KW-0614">Plasmid</keyword>
<organism evidence="1 2">
    <name type="scientific">Sphingobium yanoikuyae</name>
    <name type="common">Sphingomonas yanoikuyae</name>
    <dbReference type="NCBI Taxonomy" id="13690"/>
    <lineage>
        <taxon>Bacteria</taxon>
        <taxon>Pseudomonadati</taxon>
        <taxon>Pseudomonadota</taxon>
        <taxon>Alphaproteobacteria</taxon>
        <taxon>Sphingomonadales</taxon>
        <taxon>Sphingomonadaceae</taxon>
        <taxon>Sphingobium</taxon>
    </lineage>
</organism>
<accession>A0A9X7UH96</accession>
<reference evidence="1 2" key="1">
    <citation type="submission" date="2020-07" db="EMBL/GenBank/DDBJ databases">
        <title>Whole genome sequence of Sphingobium yanoikuyae A3.</title>
        <authorList>
            <person name="Han S.-S."/>
        </authorList>
    </citation>
    <scope>NUCLEOTIDE SEQUENCE [LARGE SCALE GENOMIC DNA]</scope>
    <source>
        <strain evidence="1 2">A3</strain>
        <plasmid evidence="1 2">pSYA3-1</plasmid>
    </source>
</reference>
<evidence type="ECO:0000313" key="1">
    <source>
        <dbReference type="EMBL" id="QNG49619.1"/>
    </source>
</evidence>
<sequence length="70" mass="7399">MFATLMARKGIESLEETANLLGIYAVLTDEIAPDEALILGCWAGMLRDAAEGISVESTNKGGDQQGDQAQ</sequence>